<dbReference type="EMBL" id="BX294141">
    <property type="protein sequence ID" value="CAD78217.1"/>
    <property type="molecule type" value="Genomic_DNA"/>
</dbReference>
<sequence>MSHFARLGPTRVCTSESRKGLPITCRRTADHSGIRFVRVD</sequence>
<keyword evidence="2" id="KW-1185">Reference proteome</keyword>
<dbReference type="EnsemblBacteria" id="CAD78217">
    <property type="protein sequence ID" value="CAD78217"/>
    <property type="gene ID" value="RB4983"/>
</dbReference>
<reference evidence="1 2" key="1">
    <citation type="journal article" date="2003" name="Proc. Natl. Acad. Sci. U.S.A.">
        <title>Complete genome sequence of the marine planctomycete Pirellula sp. strain 1.</title>
        <authorList>
            <person name="Gloeckner F.O."/>
            <person name="Kube M."/>
            <person name="Bauer M."/>
            <person name="Teeling H."/>
            <person name="Lombardot T."/>
            <person name="Ludwig W."/>
            <person name="Gade D."/>
            <person name="Beck A."/>
            <person name="Borzym K."/>
            <person name="Heitmann K."/>
            <person name="Rabus R."/>
            <person name="Schlesner H."/>
            <person name="Amann R."/>
            <person name="Reinhardt R."/>
        </authorList>
    </citation>
    <scope>NUCLEOTIDE SEQUENCE [LARGE SCALE GENOMIC DNA]</scope>
    <source>
        <strain evidence="2">DSM 10527 / NCIMB 13988 / SH1</strain>
    </source>
</reference>
<gene>
    <name evidence="1" type="ordered locus">RB4983</name>
</gene>
<accession>Q7UGW2</accession>
<proteinExistence type="predicted"/>
<evidence type="ECO:0000313" key="2">
    <source>
        <dbReference type="Proteomes" id="UP000001025"/>
    </source>
</evidence>
<organism evidence="1 2">
    <name type="scientific">Rhodopirellula baltica (strain DSM 10527 / NCIMB 13988 / SH1)</name>
    <dbReference type="NCBI Taxonomy" id="243090"/>
    <lineage>
        <taxon>Bacteria</taxon>
        <taxon>Pseudomonadati</taxon>
        <taxon>Planctomycetota</taxon>
        <taxon>Planctomycetia</taxon>
        <taxon>Pirellulales</taxon>
        <taxon>Pirellulaceae</taxon>
        <taxon>Rhodopirellula</taxon>
    </lineage>
</organism>
<dbReference type="KEGG" id="rba:RB4983"/>
<protein>
    <submittedName>
        <fullName evidence="1">Uncharacterized protein</fullName>
    </submittedName>
</protein>
<dbReference type="InParanoid" id="Q7UGW2"/>
<dbReference type="Proteomes" id="UP000001025">
    <property type="component" value="Chromosome"/>
</dbReference>
<dbReference type="HOGENOM" id="CLU_3295577_0_0_0"/>
<name>Q7UGW2_RHOBA</name>
<evidence type="ECO:0000313" key="1">
    <source>
        <dbReference type="EMBL" id="CAD78217.1"/>
    </source>
</evidence>
<dbReference type="AlphaFoldDB" id="Q7UGW2"/>